<dbReference type="PANTHER" id="PTHR43364">
    <property type="entry name" value="NADH-SPECIFIC METHYLGLYOXAL REDUCTASE-RELATED"/>
    <property type="match status" value="1"/>
</dbReference>
<dbReference type="Proteomes" id="UP000579605">
    <property type="component" value="Unassembled WGS sequence"/>
</dbReference>
<dbReference type="InterPro" id="IPR023210">
    <property type="entry name" value="NADP_OxRdtase_dom"/>
</dbReference>
<dbReference type="InterPro" id="IPR018170">
    <property type="entry name" value="Aldo/ket_reductase_CS"/>
</dbReference>
<dbReference type="EMBL" id="JACBZH010000001">
    <property type="protein sequence ID" value="NYH90801.1"/>
    <property type="molecule type" value="Genomic_DNA"/>
</dbReference>
<dbReference type="InterPro" id="IPR020471">
    <property type="entry name" value="AKR"/>
</dbReference>
<evidence type="ECO:0000313" key="4">
    <source>
        <dbReference type="Proteomes" id="UP000579605"/>
    </source>
</evidence>
<dbReference type="PROSITE" id="PS00062">
    <property type="entry name" value="ALDOKETO_REDUCTASE_2"/>
    <property type="match status" value="1"/>
</dbReference>
<name>A0A852ZCG3_9ACTN</name>
<organism evidence="3 4">
    <name type="scientific">Actinopolymorpha rutila</name>
    <dbReference type="NCBI Taxonomy" id="446787"/>
    <lineage>
        <taxon>Bacteria</taxon>
        <taxon>Bacillati</taxon>
        <taxon>Actinomycetota</taxon>
        <taxon>Actinomycetes</taxon>
        <taxon>Propionibacteriales</taxon>
        <taxon>Actinopolymorphaceae</taxon>
        <taxon>Actinopolymorpha</taxon>
    </lineage>
</organism>
<dbReference type="FunFam" id="3.20.20.100:FF:000004">
    <property type="entry name" value="Oxidoreductase, aldo/keto reductase"/>
    <property type="match status" value="1"/>
</dbReference>
<dbReference type="PANTHER" id="PTHR43364:SF4">
    <property type="entry name" value="NAD(P)-LINKED OXIDOREDUCTASE SUPERFAMILY PROTEIN"/>
    <property type="match status" value="1"/>
</dbReference>
<dbReference type="GO" id="GO:0005829">
    <property type="term" value="C:cytosol"/>
    <property type="evidence" value="ECO:0007669"/>
    <property type="project" value="TreeGrafter"/>
</dbReference>
<dbReference type="InterPro" id="IPR036812">
    <property type="entry name" value="NAD(P)_OxRdtase_dom_sf"/>
</dbReference>
<keyword evidence="1" id="KW-0560">Oxidoreductase</keyword>
<dbReference type="RefSeq" id="WP_238341321.1">
    <property type="nucleotide sequence ID" value="NZ_BAAARR010000016.1"/>
</dbReference>
<comment type="caution">
    <text evidence="3">The sequence shown here is derived from an EMBL/GenBank/DDBJ whole genome shotgun (WGS) entry which is preliminary data.</text>
</comment>
<proteinExistence type="predicted"/>
<dbReference type="AlphaFoldDB" id="A0A852ZCG3"/>
<sequence length="350" mass="38774">MNHINHTNHMDYRLLGATGLEVSELCLGAMMFGSQTDEQTSTRILDTFTEAGGNFVDTADVYGGGRSEEVLGRWLKARRREDLVVATKGWGPTGPGRNDRGLSRKHLVDAVEASLRRLGTDHIDLYQVHRWDAATPLTETLSTLDTLVRSGKVRYVGVSNFSGWQLQKAIDLCRQHGWEPPASLQPLYNLLDREAEWELLPVCRNEGVGVITWSPLRSGWLSGAYRRGMTAPPANSKVSSPGTHSWERYGNEHTWRVIDELVAVATEAGSTPARVAVRWLLQRPGVTAPIIGARTHAHLDDVLRAVGWSLTPEQLSRLDAASEPARLPYPYNLTPLPDRARQAAPLSHQV</sequence>
<dbReference type="Gene3D" id="3.20.20.100">
    <property type="entry name" value="NADP-dependent oxidoreductase domain"/>
    <property type="match status" value="1"/>
</dbReference>
<evidence type="ECO:0000313" key="3">
    <source>
        <dbReference type="EMBL" id="NYH90801.1"/>
    </source>
</evidence>
<gene>
    <name evidence="3" type="ORF">F4554_003439</name>
</gene>
<dbReference type="PRINTS" id="PR00069">
    <property type="entry name" value="ALDKETRDTASE"/>
</dbReference>
<dbReference type="SUPFAM" id="SSF51430">
    <property type="entry name" value="NAD(P)-linked oxidoreductase"/>
    <property type="match status" value="1"/>
</dbReference>
<dbReference type="Pfam" id="PF00248">
    <property type="entry name" value="Aldo_ket_red"/>
    <property type="match status" value="1"/>
</dbReference>
<keyword evidence="4" id="KW-1185">Reference proteome</keyword>
<dbReference type="InterPro" id="IPR050523">
    <property type="entry name" value="AKR_Detox_Biosynth"/>
</dbReference>
<reference evidence="3 4" key="1">
    <citation type="submission" date="2020-07" db="EMBL/GenBank/DDBJ databases">
        <title>Sequencing the genomes of 1000 actinobacteria strains.</title>
        <authorList>
            <person name="Klenk H.-P."/>
        </authorList>
    </citation>
    <scope>NUCLEOTIDE SEQUENCE [LARGE SCALE GENOMIC DNA]</scope>
    <source>
        <strain evidence="3 4">DSM 18448</strain>
    </source>
</reference>
<protein>
    <submittedName>
        <fullName evidence="3">Aryl-alcohol dehydrogenase-like predicted oxidoreductase</fullName>
    </submittedName>
</protein>
<feature type="domain" description="NADP-dependent oxidoreductase" evidence="2">
    <location>
        <begin position="24"/>
        <end position="322"/>
    </location>
</feature>
<dbReference type="CDD" id="cd19081">
    <property type="entry name" value="AKR_AKR9C1"/>
    <property type="match status" value="1"/>
</dbReference>
<accession>A0A852ZCG3</accession>
<dbReference type="GO" id="GO:0016491">
    <property type="term" value="F:oxidoreductase activity"/>
    <property type="evidence" value="ECO:0007669"/>
    <property type="project" value="UniProtKB-KW"/>
</dbReference>
<evidence type="ECO:0000256" key="1">
    <source>
        <dbReference type="ARBA" id="ARBA00023002"/>
    </source>
</evidence>
<evidence type="ECO:0000259" key="2">
    <source>
        <dbReference type="Pfam" id="PF00248"/>
    </source>
</evidence>